<sequence length="164" mass="18661">MDIVEIHELERHEVKDFFKTHWGSDEMVISSGIFTCSELDGFLTRDRSGDINGLITYVIRQETCEMISLDSVMEGKGIGSALLHAVENRARNQGCSIIKLVTTNDNMRALSFYQKREYRLSRIIKDAVTEARKQKPEIPLIGYHGIPLFDEIELVKELGGNETK</sequence>
<evidence type="ECO:0000313" key="2">
    <source>
        <dbReference type="EMBL" id="MCM2677540.1"/>
    </source>
</evidence>
<dbReference type="InterPro" id="IPR016181">
    <property type="entry name" value="Acyl_CoA_acyltransferase"/>
</dbReference>
<reference evidence="2" key="1">
    <citation type="submission" date="2022-06" db="EMBL/GenBank/DDBJ databases">
        <title>Alkalicoccobacillus porphyridii sp. nov., isolated from a marine red alga, Porphyridium purpureum and reclassification of Shouchella plakortidis and Shouchella gibsonii as Alkalicoccobacillus plakortidis comb. nov. and Alkalicoccobacillus gibsonii comb. nov.</title>
        <authorList>
            <person name="Kim K.H."/>
            <person name="Lee J.K."/>
            <person name="Han D.M."/>
            <person name="Baek J.H."/>
            <person name="Jeon C.O."/>
        </authorList>
    </citation>
    <scope>NUCLEOTIDE SEQUENCE</scope>
    <source>
        <strain evidence="2">DSM 19153</strain>
    </source>
</reference>
<evidence type="ECO:0000259" key="1">
    <source>
        <dbReference type="PROSITE" id="PS51186"/>
    </source>
</evidence>
<comment type="caution">
    <text evidence="2">The sequence shown here is derived from an EMBL/GenBank/DDBJ whole genome shotgun (WGS) entry which is preliminary data.</text>
</comment>
<keyword evidence="3" id="KW-1185">Reference proteome</keyword>
<dbReference type="Gene3D" id="3.40.630.30">
    <property type="match status" value="1"/>
</dbReference>
<gene>
    <name evidence="2" type="ORF">NDM98_20205</name>
</gene>
<dbReference type="SUPFAM" id="SSF55729">
    <property type="entry name" value="Acyl-CoA N-acyltransferases (Nat)"/>
    <property type="match status" value="1"/>
</dbReference>
<dbReference type="InterPro" id="IPR000182">
    <property type="entry name" value="GNAT_dom"/>
</dbReference>
<proteinExistence type="predicted"/>
<name>A0ABT0XNQ3_9BACI</name>
<dbReference type="PROSITE" id="PS51186">
    <property type="entry name" value="GNAT"/>
    <property type="match status" value="1"/>
</dbReference>
<organism evidence="2 3">
    <name type="scientific">Alkalicoccobacillus plakortidis</name>
    <dbReference type="NCBI Taxonomy" id="444060"/>
    <lineage>
        <taxon>Bacteria</taxon>
        <taxon>Bacillati</taxon>
        <taxon>Bacillota</taxon>
        <taxon>Bacilli</taxon>
        <taxon>Bacillales</taxon>
        <taxon>Bacillaceae</taxon>
        <taxon>Alkalicoccobacillus</taxon>
    </lineage>
</organism>
<dbReference type="CDD" id="cd04301">
    <property type="entry name" value="NAT_SF"/>
    <property type="match status" value="1"/>
</dbReference>
<protein>
    <submittedName>
        <fullName evidence="2">GNAT family N-acetyltransferase</fullName>
    </submittedName>
</protein>
<dbReference type="Pfam" id="PF00583">
    <property type="entry name" value="Acetyltransf_1"/>
    <property type="match status" value="1"/>
</dbReference>
<feature type="domain" description="N-acetyltransferase" evidence="1">
    <location>
        <begin position="1"/>
        <end position="135"/>
    </location>
</feature>
<dbReference type="EMBL" id="JAMQJY010000004">
    <property type="protein sequence ID" value="MCM2677540.1"/>
    <property type="molecule type" value="Genomic_DNA"/>
</dbReference>
<dbReference type="RefSeq" id="WP_251611403.1">
    <property type="nucleotide sequence ID" value="NZ_JAMQJY010000004.1"/>
</dbReference>
<dbReference type="Proteomes" id="UP001203665">
    <property type="component" value="Unassembled WGS sequence"/>
</dbReference>
<accession>A0ABT0XNQ3</accession>
<evidence type="ECO:0000313" key="3">
    <source>
        <dbReference type="Proteomes" id="UP001203665"/>
    </source>
</evidence>